<evidence type="ECO:0000256" key="20">
    <source>
        <dbReference type="SAM" id="Phobius"/>
    </source>
</evidence>
<keyword evidence="25" id="KW-1185">Reference proteome</keyword>
<dbReference type="AlphaFoldDB" id="W1PNL5"/>
<accession>W1PNL5</accession>
<dbReference type="PROSITE" id="PS50011">
    <property type="entry name" value="PROTEIN_KINASE_DOM"/>
    <property type="match status" value="1"/>
</dbReference>
<evidence type="ECO:0000256" key="21">
    <source>
        <dbReference type="SAM" id="SignalP"/>
    </source>
</evidence>
<gene>
    <name evidence="24" type="ORF">AMTR_s00022p00193430</name>
</gene>
<comment type="catalytic activity">
    <reaction evidence="16 18">
        <text>L-threonyl-[protein] + ATP = O-phospho-L-threonyl-[protein] + ADP + H(+)</text>
        <dbReference type="Rhea" id="RHEA:46608"/>
        <dbReference type="Rhea" id="RHEA-COMP:11060"/>
        <dbReference type="Rhea" id="RHEA-COMP:11605"/>
        <dbReference type="ChEBI" id="CHEBI:15378"/>
        <dbReference type="ChEBI" id="CHEBI:30013"/>
        <dbReference type="ChEBI" id="CHEBI:30616"/>
        <dbReference type="ChEBI" id="CHEBI:61977"/>
        <dbReference type="ChEBI" id="CHEBI:456216"/>
        <dbReference type="EC" id="2.7.11.1"/>
    </reaction>
</comment>
<dbReference type="SMART" id="SM00220">
    <property type="entry name" value="S_TKc"/>
    <property type="match status" value="1"/>
</dbReference>
<dbReference type="InterPro" id="IPR036426">
    <property type="entry name" value="Bulb-type_lectin_dom_sf"/>
</dbReference>
<evidence type="ECO:0000256" key="4">
    <source>
        <dbReference type="ARBA" id="ARBA00022679"/>
    </source>
</evidence>
<dbReference type="InterPro" id="IPR017441">
    <property type="entry name" value="Protein_kinase_ATP_BS"/>
</dbReference>
<sequence length="788" mass="88384">MAPAPLLTLIFFLYLPLLSLHHAFAQSNTNITQGTTLSSSSANNSYRTSPSGDFAFGFYSIEGNQFLVGIWFHKIPERTLVWSANRDQPVQSGSTIQLTLDGRLGFTDSKGLETWIYNQTTGVSSGAMLDTGNFILVDSVSSILWQSFENPTDTLLPGQTFGQEKYLYSNRLEGDYRTGRFMLVMQVDGNLVLYPKGRRGLDPNGAYYASRTDGASSPVRLVFDRSGVLHLTNSSDQVIANVSSNALNSEDFYLRATIDSDGFFRLYSRRRNSNNGESWIVVSKIPNDRDACGVSGACGPNAYCVLQQDKAGCLCPQNFSFIDAKYAFDGCKQDFNRGCSAYLASDYTWAEYENVDWPTGDYERLDVNEDKCKEVCMNDCLCDLAITRNNDCWKKRMPVTEGRKRSSIAGKALFKVPLKSGPLERTKTIETIKKEDGNKTMVLVSWCLMSFSAILFILSMAAIAFAFKKGSRSRFISNNVESIEANLVSFKYAQLQEATNGFKELLGNGAYGSVYKGIMDVGREVQIAVKRLDKVVERGEKEFRTELHVIGRTHHKNLVRLLGFCDEGDQRLLIYEFMPNGSLADFLFGPTKPSWSERIQLAFGIARGITYLHEECETPIIHCDIKPQNILLDEFRTPKISDFGLAKLLQHNQTHTTTGIRGTRGYVAPEWFRNVSISTKVDVYSFGVVLLDIICCMKKSDHHDHNLEVQFVLSEWVYDCFFEGKVHELVEGDDAALGDLEQVERMVKVGLWCIQEDPSMRPSMKKVVQMLEGTIEVLAPPDSSTSWL</sequence>
<keyword evidence="5 20" id="KW-0812">Transmembrane</keyword>
<feature type="chain" id="PRO_5004807521" description="Receptor-like serine/threonine-protein kinase" evidence="21">
    <location>
        <begin position="26"/>
        <end position="788"/>
    </location>
</feature>
<dbReference type="Pfam" id="PF01453">
    <property type="entry name" value="B_lectin"/>
    <property type="match status" value="1"/>
</dbReference>
<keyword evidence="13" id="KW-1015">Disulfide bond</keyword>
<evidence type="ECO:0000256" key="14">
    <source>
        <dbReference type="ARBA" id="ARBA00023170"/>
    </source>
</evidence>
<dbReference type="SUPFAM" id="SSF51110">
    <property type="entry name" value="alpha-D-mannose-specific plant lectins"/>
    <property type="match status" value="2"/>
</dbReference>
<dbReference type="Pfam" id="PF00069">
    <property type="entry name" value="Pkinase"/>
    <property type="match status" value="1"/>
</dbReference>
<evidence type="ECO:0000256" key="9">
    <source>
        <dbReference type="ARBA" id="ARBA00022777"/>
    </source>
</evidence>
<evidence type="ECO:0000256" key="8">
    <source>
        <dbReference type="ARBA" id="ARBA00022741"/>
    </source>
</evidence>
<dbReference type="EC" id="2.7.11.1" evidence="18"/>
<evidence type="ECO:0000256" key="11">
    <source>
        <dbReference type="ARBA" id="ARBA00022989"/>
    </source>
</evidence>
<dbReference type="InterPro" id="IPR051343">
    <property type="entry name" value="G-type_lectin_kinases/EP1-like"/>
</dbReference>
<dbReference type="PANTHER" id="PTHR47976">
    <property type="entry name" value="G-TYPE LECTIN S-RECEPTOR-LIKE SERINE/THREONINE-PROTEIN KINASE SD2-5"/>
    <property type="match status" value="1"/>
</dbReference>
<keyword evidence="14" id="KW-0675">Receptor</keyword>
<dbReference type="STRING" id="13333.W1PNL5"/>
<keyword evidence="12 20" id="KW-0472">Membrane</keyword>
<keyword evidence="2 18" id="KW-0723">Serine/threonine-protein kinase</keyword>
<comment type="subcellular location">
    <subcellularLocation>
        <location evidence="1">Membrane</location>
        <topology evidence="1">Single-pass type I membrane protein</topology>
    </subcellularLocation>
</comment>
<dbReference type="GO" id="GO:0030246">
    <property type="term" value="F:carbohydrate binding"/>
    <property type="evidence" value="ECO:0007669"/>
    <property type="project" value="UniProtKB-KW"/>
</dbReference>
<dbReference type="OMA" id="CDESSHR"/>
<keyword evidence="7" id="KW-0430">Lectin</keyword>
<evidence type="ECO:0000256" key="19">
    <source>
        <dbReference type="PROSITE-ProRule" id="PRU10141"/>
    </source>
</evidence>
<keyword evidence="10 18" id="KW-0067">ATP-binding</keyword>
<dbReference type="GO" id="GO:0004672">
    <property type="term" value="F:protein kinase activity"/>
    <property type="evidence" value="ECO:0000318"/>
    <property type="project" value="GO_Central"/>
</dbReference>
<keyword evidence="6 21" id="KW-0732">Signal</keyword>
<feature type="domain" description="Bulb-type lectin" evidence="23">
    <location>
        <begin position="22"/>
        <end position="149"/>
    </location>
</feature>
<name>W1PNL5_AMBTC</name>
<evidence type="ECO:0000313" key="25">
    <source>
        <dbReference type="Proteomes" id="UP000017836"/>
    </source>
</evidence>
<dbReference type="OrthoDB" id="5857966at2759"/>
<keyword evidence="8 18" id="KW-0547">Nucleotide-binding</keyword>
<evidence type="ECO:0000256" key="10">
    <source>
        <dbReference type="ARBA" id="ARBA00022840"/>
    </source>
</evidence>
<evidence type="ECO:0000313" key="24">
    <source>
        <dbReference type="EMBL" id="ERN11617.1"/>
    </source>
</evidence>
<dbReference type="Gene3D" id="1.10.510.10">
    <property type="entry name" value="Transferase(Phosphotransferase) domain 1"/>
    <property type="match status" value="1"/>
</dbReference>
<dbReference type="FunFam" id="2.90.10.10:FF:000013">
    <property type="entry name" value="G-type lectin S-receptor-like serine/threonine-protein kinase LECRK1"/>
    <property type="match status" value="1"/>
</dbReference>
<dbReference type="SMART" id="SM00108">
    <property type="entry name" value="B_lectin"/>
    <property type="match status" value="1"/>
</dbReference>
<dbReference type="InterPro" id="IPR024171">
    <property type="entry name" value="SRK-like_kinase"/>
</dbReference>
<dbReference type="PROSITE" id="PS50927">
    <property type="entry name" value="BULB_LECTIN"/>
    <property type="match status" value="1"/>
</dbReference>
<dbReference type="GO" id="GO:0005524">
    <property type="term" value="F:ATP binding"/>
    <property type="evidence" value="ECO:0007669"/>
    <property type="project" value="UniProtKB-UniRule"/>
</dbReference>
<evidence type="ECO:0000256" key="2">
    <source>
        <dbReference type="ARBA" id="ARBA00022527"/>
    </source>
</evidence>
<evidence type="ECO:0000256" key="15">
    <source>
        <dbReference type="ARBA" id="ARBA00023180"/>
    </source>
</evidence>
<dbReference type="Gene3D" id="2.90.10.10">
    <property type="entry name" value="Bulb-type lectin domain"/>
    <property type="match status" value="2"/>
</dbReference>
<feature type="domain" description="Protein kinase" evidence="22">
    <location>
        <begin position="500"/>
        <end position="775"/>
    </location>
</feature>
<evidence type="ECO:0000256" key="6">
    <source>
        <dbReference type="ARBA" id="ARBA00022729"/>
    </source>
</evidence>
<dbReference type="PROSITE" id="PS00108">
    <property type="entry name" value="PROTEIN_KINASE_ST"/>
    <property type="match status" value="1"/>
</dbReference>
<feature type="signal peptide" evidence="21">
    <location>
        <begin position="1"/>
        <end position="25"/>
    </location>
</feature>
<keyword evidence="15" id="KW-0325">Glycoprotein</keyword>
<dbReference type="PANTHER" id="PTHR47976:SF108">
    <property type="entry name" value="G-TYPE LECTIN S-RECEPTOR-LIKE SERINE_THREONINE-PROTEIN KINASE LECRK1"/>
    <property type="match status" value="1"/>
</dbReference>
<dbReference type="FunFam" id="3.30.200.20:FF:000059">
    <property type="entry name" value="S-receptor-like serine/threonine-protein kinase"/>
    <property type="match status" value="1"/>
</dbReference>
<dbReference type="Gramene" id="ERN11617">
    <property type="protein sequence ID" value="ERN11617"/>
    <property type="gene ID" value="AMTR_s00022p00193430"/>
</dbReference>
<protein>
    <recommendedName>
        <fullName evidence="18">Receptor-like serine/threonine-protein kinase</fullName>
        <ecNumber evidence="18">2.7.11.1</ecNumber>
    </recommendedName>
</protein>
<evidence type="ECO:0000256" key="5">
    <source>
        <dbReference type="ARBA" id="ARBA00022692"/>
    </source>
</evidence>
<dbReference type="Proteomes" id="UP000017836">
    <property type="component" value="Unassembled WGS sequence"/>
</dbReference>
<dbReference type="eggNOG" id="ENOG502QQEW">
    <property type="taxonomic scope" value="Eukaryota"/>
</dbReference>
<evidence type="ECO:0000256" key="3">
    <source>
        <dbReference type="ARBA" id="ARBA00022536"/>
    </source>
</evidence>
<dbReference type="PROSITE" id="PS00107">
    <property type="entry name" value="PROTEIN_KINASE_ATP"/>
    <property type="match status" value="1"/>
</dbReference>
<dbReference type="InterPro" id="IPR008271">
    <property type="entry name" value="Ser/Thr_kinase_AS"/>
</dbReference>
<dbReference type="PIRSF" id="PIRSF000641">
    <property type="entry name" value="SRK"/>
    <property type="match status" value="1"/>
</dbReference>
<organism evidence="24 25">
    <name type="scientific">Amborella trichopoda</name>
    <dbReference type="NCBI Taxonomy" id="13333"/>
    <lineage>
        <taxon>Eukaryota</taxon>
        <taxon>Viridiplantae</taxon>
        <taxon>Streptophyta</taxon>
        <taxon>Embryophyta</taxon>
        <taxon>Tracheophyta</taxon>
        <taxon>Spermatophyta</taxon>
        <taxon>Magnoliopsida</taxon>
        <taxon>Amborellales</taxon>
        <taxon>Amborellaceae</taxon>
        <taxon>Amborella</taxon>
    </lineage>
</organism>
<proteinExistence type="inferred from homology"/>
<dbReference type="HOGENOM" id="CLU_000288_116_2_1"/>
<dbReference type="GO" id="GO:0016020">
    <property type="term" value="C:membrane"/>
    <property type="evidence" value="ECO:0007669"/>
    <property type="project" value="UniProtKB-SubCell"/>
</dbReference>
<feature type="transmembrane region" description="Helical" evidence="20">
    <location>
        <begin position="443"/>
        <end position="467"/>
    </location>
</feature>
<evidence type="ECO:0000259" key="22">
    <source>
        <dbReference type="PROSITE" id="PS50011"/>
    </source>
</evidence>
<comment type="catalytic activity">
    <reaction evidence="17 18">
        <text>L-seryl-[protein] + ATP = O-phospho-L-seryl-[protein] + ADP + H(+)</text>
        <dbReference type="Rhea" id="RHEA:17989"/>
        <dbReference type="Rhea" id="RHEA-COMP:9863"/>
        <dbReference type="Rhea" id="RHEA-COMP:11604"/>
        <dbReference type="ChEBI" id="CHEBI:15378"/>
        <dbReference type="ChEBI" id="CHEBI:29999"/>
        <dbReference type="ChEBI" id="CHEBI:30616"/>
        <dbReference type="ChEBI" id="CHEBI:83421"/>
        <dbReference type="ChEBI" id="CHEBI:456216"/>
        <dbReference type="EC" id="2.7.11.1"/>
    </reaction>
</comment>
<dbReference type="SUPFAM" id="SSF56112">
    <property type="entry name" value="Protein kinase-like (PK-like)"/>
    <property type="match status" value="1"/>
</dbReference>
<evidence type="ECO:0000256" key="18">
    <source>
        <dbReference type="PIRNR" id="PIRNR000641"/>
    </source>
</evidence>
<keyword evidence="9 18" id="KW-0418">Kinase</keyword>
<dbReference type="EMBL" id="KI392687">
    <property type="protein sequence ID" value="ERN11617.1"/>
    <property type="molecule type" value="Genomic_DNA"/>
</dbReference>
<dbReference type="InterPro" id="IPR001480">
    <property type="entry name" value="Bulb-type_lectin_dom"/>
</dbReference>
<dbReference type="InterPro" id="IPR011009">
    <property type="entry name" value="Kinase-like_dom_sf"/>
</dbReference>
<dbReference type="GO" id="GO:0106310">
    <property type="term" value="F:protein serine kinase activity"/>
    <property type="evidence" value="ECO:0007669"/>
    <property type="project" value="RHEA"/>
</dbReference>
<evidence type="ECO:0000256" key="12">
    <source>
        <dbReference type="ARBA" id="ARBA00023136"/>
    </source>
</evidence>
<dbReference type="CDD" id="cd00028">
    <property type="entry name" value="B_lectin"/>
    <property type="match status" value="1"/>
</dbReference>
<evidence type="ECO:0000256" key="1">
    <source>
        <dbReference type="ARBA" id="ARBA00004479"/>
    </source>
</evidence>
<comment type="similarity">
    <text evidence="18">Belongs to the protein kinase superfamily. Ser/Thr protein kinase family.</text>
</comment>
<evidence type="ECO:0000256" key="7">
    <source>
        <dbReference type="ARBA" id="ARBA00022734"/>
    </source>
</evidence>
<evidence type="ECO:0000256" key="13">
    <source>
        <dbReference type="ARBA" id="ARBA00023157"/>
    </source>
</evidence>
<evidence type="ECO:0000256" key="17">
    <source>
        <dbReference type="ARBA" id="ARBA00048679"/>
    </source>
</evidence>
<keyword evidence="3" id="KW-0245">EGF-like domain</keyword>
<dbReference type="FunFam" id="1.10.510.10:FF:000237">
    <property type="entry name" value="G-type lectin S-receptor-like serine/threonine-protein kinase"/>
    <property type="match status" value="1"/>
</dbReference>
<keyword evidence="11 20" id="KW-1133">Transmembrane helix</keyword>
<dbReference type="KEGG" id="atr:18439816"/>
<evidence type="ECO:0000259" key="23">
    <source>
        <dbReference type="PROSITE" id="PS50927"/>
    </source>
</evidence>
<dbReference type="Gene3D" id="3.30.200.20">
    <property type="entry name" value="Phosphorylase Kinase, domain 1"/>
    <property type="match status" value="1"/>
</dbReference>
<dbReference type="GO" id="GO:0004674">
    <property type="term" value="F:protein serine/threonine kinase activity"/>
    <property type="evidence" value="ECO:0007669"/>
    <property type="project" value="UniProtKB-KW"/>
</dbReference>
<reference evidence="25" key="1">
    <citation type="journal article" date="2013" name="Science">
        <title>The Amborella genome and the evolution of flowering plants.</title>
        <authorList>
            <consortium name="Amborella Genome Project"/>
        </authorList>
    </citation>
    <scope>NUCLEOTIDE SEQUENCE [LARGE SCALE GENOMIC DNA]</scope>
</reference>
<evidence type="ECO:0000256" key="16">
    <source>
        <dbReference type="ARBA" id="ARBA00047899"/>
    </source>
</evidence>
<dbReference type="InterPro" id="IPR000719">
    <property type="entry name" value="Prot_kinase_dom"/>
</dbReference>
<keyword evidence="4 18" id="KW-0808">Transferase</keyword>
<dbReference type="CDD" id="cd14066">
    <property type="entry name" value="STKc_IRAK"/>
    <property type="match status" value="1"/>
</dbReference>
<feature type="binding site" evidence="19">
    <location>
        <position position="530"/>
    </location>
    <ligand>
        <name>ATP</name>
        <dbReference type="ChEBI" id="CHEBI:30616"/>
    </ligand>
</feature>